<protein>
    <submittedName>
        <fullName evidence="2">Uncharacterized protein</fullName>
    </submittedName>
</protein>
<dbReference type="Proteomes" id="UP000315289">
    <property type="component" value="Unassembled WGS sequence"/>
</dbReference>
<evidence type="ECO:0000313" key="3">
    <source>
        <dbReference type="Proteomes" id="UP000315289"/>
    </source>
</evidence>
<keyword evidence="1" id="KW-0812">Transmembrane</keyword>
<feature type="transmembrane region" description="Helical" evidence="1">
    <location>
        <begin position="12"/>
        <end position="34"/>
    </location>
</feature>
<gene>
    <name evidence="2" type="ORF">NARC_150065</name>
</gene>
<evidence type="ECO:0000256" key="1">
    <source>
        <dbReference type="SAM" id="Phobius"/>
    </source>
</evidence>
<keyword evidence="1" id="KW-0472">Membrane</keyword>
<keyword evidence="1" id="KW-1133">Transmembrane helix</keyword>
<evidence type="ECO:0000313" key="2">
    <source>
        <dbReference type="EMBL" id="TVP39471.1"/>
    </source>
</evidence>
<reference evidence="2 3" key="1">
    <citation type="journal article" date="2019" name="Front. Microbiol.">
        <title>Ammonia Oxidation by the Arctic Terrestrial Thaumarchaeote Candidatus Nitrosocosmicus arcticus Is Stimulated by Increasing Temperatures.</title>
        <authorList>
            <person name="Alves R.J.E."/>
            <person name="Kerou M."/>
            <person name="Zappe A."/>
            <person name="Bittner R."/>
            <person name="Abby S.S."/>
            <person name="Schmidt H.A."/>
            <person name="Pfeifer K."/>
            <person name="Schleper C."/>
        </authorList>
    </citation>
    <scope>NUCLEOTIDE SEQUENCE [LARGE SCALE GENOMIC DNA]</scope>
    <source>
        <strain evidence="2 3">Kfb</strain>
    </source>
</reference>
<sequence length="52" mass="6012">MLFNNGTKYASLIISGLVPAIVTNFISIVCKNVYRKLTLLESHMYQFYINLR</sequence>
<name>A0A557SS87_9ARCH</name>
<proteinExistence type="predicted"/>
<dbReference type="AlphaFoldDB" id="A0A557SS87"/>
<dbReference type="EMBL" id="VOAH01000015">
    <property type="protein sequence ID" value="TVP39471.1"/>
    <property type="molecule type" value="Genomic_DNA"/>
</dbReference>
<keyword evidence="3" id="KW-1185">Reference proteome</keyword>
<accession>A0A557SS87</accession>
<comment type="caution">
    <text evidence="2">The sequence shown here is derived from an EMBL/GenBank/DDBJ whole genome shotgun (WGS) entry which is preliminary data.</text>
</comment>
<organism evidence="2 3">
    <name type="scientific">Candidatus Nitrosocosmicus arcticus</name>
    <dbReference type="NCBI Taxonomy" id="2035267"/>
    <lineage>
        <taxon>Archaea</taxon>
        <taxon>Nitrososphaerota</taxon>
        <taxon>Nitrososphaeria</taxon>
        <taxon>Nitrososphaerales</taxon>
        <taxon>Nitrososphaeraceae</taxon>
        <taxon>Candidatus Nitrosocosmicus</taxon>
    </lineage>
</organism>